<dbReference type="EMBL" id="BPLR01016222">
    <property type="protein sequence ID" value="GIY82221.1"/>
    <property type="molecule type" value="Genomic_DNA"/>
</dbReference>
<evidence type="ECO:0000256" key="1">
    <source>
        <dbReference type="SAM" id="MobiDB-lite"/>
    </source>
</evidence>
<comment type="caution">
    <text evidence="2">The sequence shown here is derived from an EMBL/GenBank/DDBJ whole genome shotgun (WGS) entry which is preliminary data.</text>
</comment>
<feature type="non-terminal residue" evidence="2">
    <location>
        <position position="1"/>
    </location>
</feature>
<gene>
    <name evidence="2" type="ORF">CEXT_31811</name>
</gene>
<name>A0AAV4WH78_CAEEX</name>
<evidence type="ECO:0000313" key="3">
    <source>
        <dbReference type="Proteomes" id="UP001054945"/>
    </source>
</evidence>
<dbReference type="Proteomes" id="UP001054945">
    <property type="component" value="Unassembled WGS sequence"/>
</dbReference>
<dbReference type="AlphaFoldDB" id="A0AAV4WH78"/>
<organism evidence="2 3">
    <name type="scientific">Caerostris extrusa</name>
    <name type="common">Bark spider</name>
    <name type="synonym">Caerostris bankana</name>
    <dbReference type="NCBI Taxonomy" id="172846"/>
    <lineage>
        <taxon>Eukaryota</taxon>
        <taxon>Metazoa</taxon>
        <taxon>Ecdysozoa</taxon>
        <taxon>Arthropoda</taxon>
        <taxon>Chelicerata</taxon>
        <taxon>Arachnida</taxon>
        <taxon>Araneae</taxon>
        <taxon>Araneomorphae</taxon>
        <taxon>Entelegynae</taxon>
        <taxon>Araneoidea</taxon>
        <taxon>Araneidae</taxon>
        <taxon>Caerostris</taxon>
    </lineage>
</organism>
<protein>
    <submittedName>
        <fullName evidence="2">Uncharacterized protein</fullName>
    </submittedName>
</protein>
<proteinExistence type="predicted"/>
<feature type="region of interest" description="Disordered" evidence="1">
    <location>
        <begin position="44"/>
        <end position="68"/>
    </location>
</feature>
<reference evidence="2 3" key="1">
    <citation type="submission" date="2021-06" db="EMBL/GenBank/DDBJ databases">
        <title>Caerostris extrusa draft genome.</title>
        <authorList>
            <person name="Kono N."/>
            <person name="Arakawa K."/>
        </authorList>
    </citation>
    <scope>NUCLEOTIDE SEQUENCE [LARGE SCALE GENOMIC DNA]</scope>
</reference>
<feature type="compositionally biased region" description="Polar residues" evidence="1">
    <location>
        <begin position="54"/>
        <end position="68"/>
    </location>
</feature>
<accession>A0AAV4WH78</accession>
<sequence>SELIAFASVVTIKCPWYFSVRLKASKSPSGCHVLERLDSSSCAPLSPGGDLVGSTAQDRWSPQNTSVF</sequence>
<keyword evidence="3" id="KW-1185">Reference proteome</keyword>
<evidence type="ECO:0000313" key="2">
    <source>
        <dbReference type="EMBL" id="GIY82221.1"/>
    </source>
</evidence>